<evidence type="ECO:0000313" key="2">
    <source>
        <dbReference type="Proteomes" id="UP000250831"/>
    </source>
</evidence>
<name>A0A363NZY3_9SPHI</name>
<dbReference type="SUPFAM" id="SSF51126">
    <property type="entry name" value="Pectin lyase-like"/>
    <property type="match status" value="1"/>
</dbReference>
<proteinExistence type="predicted"/>
<evidence type="ECO:0000313" key="1">
    <source>
        <dbReference type="EMBL" id="PUV26307.1"/>
    </source>
</evidence>
<keyword evidence="2" id="KW-1185">Reference proteome</keyword>
<sequence length="595" mass="64751">MANQILIKNTMADMRGLSAAEITALKNGTYEGVKLLGYYKKGDTPAPIIYYYSATEQGGDDGGSVIVVGGIKLQIIFKEKVNALYFGISTTLSDNFDQLSAFFNYLKINGSVMGIMPAGTILYSQTINFAFDGGRLVGQGVKTILQFTGVADNAFEFNAFTGGDVADQHARGMIISNFIISGNENTKNTIFVQGISRGQFENVWCGNGKPASDGFGWLIASSHLNEFTRCGFTDNHFKHTSKPMWGMVLSVGHRNGETYGNSTNNTFRNCYFEGTSYGLNIANGDQNYFIGGSPEANSIYGLVIGINSKFNTFIGVGFENKNAIDIVDNGKMTSFIGCYAYSEVRFGSTCLGSKFEGGYAQKIDVQAGARNVVLSRINYSHWKEGGQIVDNGTNTKKELITKLNTDEYLRDNLQLTGILKADAIKLKTLNNSSLINTTDSEGGFTPFIATNNEFFASNGCGLAVDRTSNFDTTNSISSFKIFSKSDTNSKLFFTKKIAATGSTTDWSSLKEFVFRDDLASLNGRGLVSQSVAVRDSSVQNSTTSFLPDAIDLPTSLELLNDLKSKYNQSVELINELKQLLNSKFQADRNSGQQSG</sequence>
<dbReference type="AlphaFoldDB" id="A0A363NZY3"/>
<dbReference type="InterPro" id="IPR011050">
    <property type="entry name" value="Pectin_lyase_fold/virulence"/>
</dbReference>
<organism evidence="1 2">
    <name type="scientific">Sphingobacterium athyrii</name>
    <dbReference type="NCBI Taxonomy" id="2152717"/>
    <lineage>
        <taxon>Bacteria</taxon>
        <taxon>Pseudomonadati</taxon>
        <taxon>Bacteroidota</taxon>
        <taxon>Sphingobacteriia</taxon>
        <taxon>Sphingobacteriales</taxon>
        <taxon>Sphingobacteriaceae</taxon>
        <taxon>Sphingobacterium</taxon>
    </lineage>
</organism>
<dbReference type="OrthoDB" id="690204at2"/>
<reference evidence="1 2" key="1">
    <citation type="submission" date="2018-04" db="EMBL/GenBank/DDBJ databases">
        <title>Sphingobacterium sp. M46 Genome.</title>
        <authorList>
            <person name="Cheng J."/>
            <person name="Li Y."/>
        </authorList>
    </citation>
    <scope>NUCLEOTIDE SEQUENCE [LARGE SCALE GENOMIC DNA]</scope>
    <source>
        <strain evidence="1 2">M46</strain>
    </source>
</reference>
<dbReference type="EMBL" id="QCXX01000001">
    <property type="protein sequence ID" value="PUV26307.1"/>
    <property type="molecule type" value="Genomic_DNA"/>
</dbReference>
<dbReference type="RefSeq" id="WP_108632596.1">
    <property type="nucleotide sequence ID" value="NZ_QCXX01000001.1"/>
</dbReference>
<gene>
    <name evidence="1" type="ORF">DCO56_04975</name>
</gene>
<comment type="caution">
    <text evidence="1">The sequence shown here is derived from an EMBL/GenBank/DDBJ whole genome shotgun (WGS) entry which is preliminary data.</text>
</comment>
<dbReference type="Proteomes" id="UP000250831">
    <property type="component" value="Unassembled WGS sequence"/>
</dbReference>
<protein>
    <submittedName>
        <fullName evidence="1">Uncharacterized protein</fullName>
    </submittedName>
</protein>
<accession>A0A363NZY3</accession>